<feature type="domain" description="Transposase Tn5-like N-terminal" evidence="2">
    <location>
        <begin position="17"/>
        <end position="75"/>
    </location>
</feature>
<name>A0A3R8MQ19_9BURK</name>
<dbReference type="Gene3D" id="1.10.740.10">
    <property type="entry name" value="Transferase Inhibitor Protein From Tn5, Chain"/>
    <property type="match status" value="1"/>
</dbReference>
<dbReference type="InterPro" id="IPR012337">
    <property type="entry name" value="RNaseH-like_sf"/>
</dbReference>
<dbReference type="InterPro" id="IPR038215">
    <property type="entry name" value="TN5-like_N_sf"/>
</dbReference>
<dbReference type="NCBIfam" id="NF033590">
    <property type="entry name" value="transpos_IS4_3"/>
    <property type="match status" value="1"/>
</dbReference>
<dbReference type="Proteomes" id="UP000270261">
    <property type="component" value="Unassembled WGS sequence"/>
</dbReference>
<gene>
    <name evidence="3" type="ORF">EHV23_10815</name>
</gene>
<keyword evidence="4" id="KW-1185">Reference proteome</keyword>
<dbReference type="Gene3D" id="1.10.246.40">
    <property type="entry name" value="Tn5 transposase, domain 1"/>
    <property type="match status" value="1"/>
</dbReference>
<evidence type="ECO:0000313" key="3">
    <source>
        <dbReference type="EMBL" id="RRN43882.1"/>
    </source>
</evidence>
<organism evidence="3 4">
    <name type="scientific">Lautropia dentalis</name>
    <dbReference type="NCBI Taxonomy" id="2490857"/>
    <lineage>
        <taxon>Bacteria</taxon>
        <taxon>Pseudomonadati</taxon>
        <taxon>Pseudomonadota</taxon>
        <taxon>Betaproteobacteria</taxon>
        <taxon>Burkholderiales</taxon>
        <taxon>Burkholderiaceae</taxon>
        <taxon>Lautropia</taxon>
    </lineage>
</organism>
<sequence length="482" mass="54998">MGARGRSADSDRIDVGREWVAEEVSGCQFPDQRLGSRLHSLMGGLGAQVGSTIPTACEDWASIKAAYRFLSNDRVDEHAILSGHMKATARRIRAADGPILILHDTTEFSYDREDPESIGYTREMPSARKDVTGKTIRYRVCGVMMHSSLAITLQGLPLGLKFWSRKQFKGTQALKNRINPTRIPIEEKESYRWLQNVGQSTALCGDASRCVHIGDREADIYELFCTAHQQGAKFLFRTCVDRLAGDGKHTIADEMAEVAVKGLHQVEFRDKKGKLCHAVLELRYRHIRVRPPTAKQKHYPDLELTVLHARERNVPKGRKPLDWKLITNMPVRSRQQAIEKLDWYAMRWKIETFHKVLKSGCKAEEALLRTADRLSNLIAIYCILSWRILWLTMFNRTSPEERPELVFTETEMRVLDAKISNTGKIRDMPRSVERYVIMLARLGGYIGRRNDRPPGNKVIWRGMVRLTDIVFGVMLAEQDVGN</sequence>
<dbReference type="AlphaFoldDB" id="A0A3R8MQ19"/>
<dbReference type="Pfam" id="PF14706">
    <property type="entry name" value="Tnp_DNA_bind"/>
    <property type="match status" value="1"/>
</dbReference>
<dbReference type="OrthoDB" id="8617434at2"/>
<evidence type="ECO:0000259" key="1">
    <source>
        <dbReference type="Pfam" id="PF02281"/>
    </source>
</evidence>
<dbReference type="InterPro" id="IPR047768">
    <property type="entry name" value="Tn5p-like"/>
</dbReference>
<evidence type="ECO:0000259" key="2">
    <source>
        <dbReference type="Pfam" id="PF14706"/>
    </source>
</evidence>
<dbReference type="Pfam" id="PF02281">
    <property type="entry name" value="Dimer_Tnp_Tn5"/>
    <property type="match status" value="1"/>
</dbReference>
<dbReference type="InterPro" id="IPR014737">
    <property type="entry name" value="Transposase_Tn5-like_C"/>
</dbReference>
<dbReference type="PANTHER" id="PTHR37319">
    <property type="entry name" value="TRANSPOSASE"/>
    <property type="match status" value="1"/>
</dbReference>
<reference evidence="3 4" key="1">
    <citation type="submission" date="2018-11" db="EMBL/GenBank/DDBJ databases">
        <title>Genome sequencing of Lautropia sp. KCOM 2505 (= ChDC F240).</title>
        <authorList>
            <person name="Kook J.-K."/>
            <person name="Park S.-N."/>
            <person name="Lim Y.K."/>
        </authorList>
    </citation>
    <scope>NUCLEOTIDE SEQUENCE [LARGE SCALE GENOMIC DNA]</scope>
    <source>
        <strain evidence="3 4">KCOM 2505</strain>
    </source>
</reference>
<comment type="caution">
    <text evidence="3">The sequence shown here is derived from an EMBL/GenBank/DDBJ whole genome shotgun (WGS) entry which is preliminary data.</text>
</comment>
<feature type="domain" description="Transposase Tn5 dimerisation" evidence="1">
    <location>
        <begin position="384"/>
        <end position="474"/>
    </location>
</feature>
<dbReference type="RefSeq" id="WP_125096082.1">
    <property type="nucleotide sequence ID" value="NZ_RRUE01000002.1"/>
</dbReference>
<dbReference type="InterPro" id="IPR014735">
    <property type="entry name" value="Transposase_Tn5-like_N"/>
</dbReference>
<dbReference type="PANTHER" id="PTHR37319:SF1">
    <property type="entry name" value="TRANSPOSASE TN5 DIMERISATION DOMAIN-CONTAINING PROTEIN"/>
    <property type="match status" value="1"/>
</dbReference>
<dbReference type="Gene3D" id="3.90.350.10">
    <property type="entry name" value="Transposase Inhibitor Protein From Tn5, Chain A, domain 1"/>
    <property type="match status" value="1"/>
</dbReference>
<dbReference type="SUPFAM" id="SSF53098">
    <property type="entry name" value="Ribonuclease H-like"/>
    <property type="match status" value="1"/>
</dbReference>
<evidence type="ECO:0000313" key="4">
    <source>
        <dbReference type="Proteomes" id="UP000270261"/>
    </source>
</evidence>
<accession>A0A3R8MQ19</accession>
<protein>
    <submittedName>
        <fullName evidence="3">IS4 family transposase</fullName>
    </submittedName>
</protein>
<dbReference type="EMBL" id="RRUE01000002">
    <property type="protein sequence ID" value="RRN43882.1"/>
    <property type="molecule type" value="Genomic_DNA"/>
</dbReference>
<dbReference type="InterPro" id="IPR054836">
    <property type="entry name" value="Tn5_transposase"/>
</dbReference>
<proteinExistence type="predicted"/>
<dbReference type="InterPro" id="IPR003201">
    <property type="entry name" value="Transposase_Tn5"/>
</dbReference>